<dbReference type="InParanoid" id="D8S6K2"/>
<dbReference type="GO" id="GO:0003723">
    <property type="term" value="F:RNA binding"/>
    <property type="evidence" value="ECO:0007669"/>
    <property type="project" value="InterPro"/>
</dbReference>
<dbReference type="Proteomes" id="UP000001514">
    <property type="component" value="Unassembled WGS sequence"/>
</dbReference>
<name>D8S6K2_SELML</name>
<dbReference type="EMBL" id="GL377604">
    <property type="protein sequence ID" value="EFJ19960.1"/>
    <property type="molecule type" value="Genomic_DNA"/>
</dbReference>
<reference evidence="2 3" key="1">
    <citation type="journal article" date="2011" name="Science">
        <title>The Selaginella genome identifies genetic changes associated with the evolution of vascular plants.</title>
        <authorList>
            <person name="Banks J.A."/>
            <person name="Nishiyama T."/>
            <person name="Hasebe M."/>
            <person name="Bowman J.L."/>
            <person name="Gribskov M."/>
            <person name="dePamphilis C."/>
            <person name="Albert V.A."/>
            <person name="Aono N."/>
            <person name="Aoyama T."/>
            <person name="Ambrose B.A."/>
            <person name="Ashton N.W."/>
            <person name="Axtell M.J."/>
            <person name="Barker E."/>
            <person name="Barker M.S."/>
            <person name="Bennetzen J.L."/>
            <person name="Bonawitz N.D."/>
            <person name="Chapple C."/>
            <person name="Cheng C."/>
            <person name="Correa L.G."/>
            <person name="Dacre M."/>
            <person name="DeBarry J."/>
            <person name="Dreyer I."/>
            <person name="Elias M."/>
            <person name="Engstrom E.M."/>
            <person name="Estelle M."/>
            <person name="Feng L."/>
            <person name="Finet C."/>
            <person name="Floyd S.K."/>
            <person name="Frommer W.B."/>
            <person name="Fujita T."/>
            <person name="Gramzow L."/>
            <person name="Gutensohn M."/>
            <person name="Harholt J."/>
            <person name="Hattori M."/>
            <person name="Heyl A."/>
            <person name="Hirai T."/>
            <person name="Hiwatashi Y."/>
            <person name="Ishikawa M."/>
            <person name="Iwata M."/>
            <person name="Karol K.G."/>
            <person name="Koehler B."/>
            <person name="Kolukisaoglu U."/>
            <person name="Kubo M."/>
            <person name="Kurata T."/>
            <person name="Lalonde S."/>
            <person name="Li K."/>
            <person name="Li Y."/>
            <person name="Litt A."/>
            <person name="Lyons E."/>
            <person name="Manning G."/>
            <person name="Maruyama T."/>
            <person name="Michael T.P."/>
            <person name="Mikami K."/>
            <person name="Miyazaki S."/>
            <person name="Morinaga S."/>
            <person name="Murata T."/>
            <person name="Mueller-Roeber B."/>
            <person name="Nelson D.R."/>
            <person name="Obara M."/>
            <person name="Oguri Y."/>
            <person name="Olmstead R.G."/>
            <person name="Onodera N."/>
            <person name="Petersen B.L."/>
            <person name="Pils B."/>
            <person name="Prigge M."/>
            <person name="Rensing S.A."/>
            <person name="Riano-Pachon D.M."/>
            <person name="Roberts A.W."/>
            <person name="Sato Y."/>
            <person name="Scheller H.V."/>
            <person name="Schulz B."/>
            <person name="Schulz C."/>
            <person name="Shakirov E.V."/>
            <person name="Shibagaki N."/>
            <person name="Shinohara N."/>
            <person name="Shippen D.E."/>
            <person name="Soerensen I."/>
            <person name="Sotooka R."/>
            <person name="Sugimoto N."/>
            <person name="Sugita M."/>
            <person name="Sumikawa N."/>
            <person name="Tanurdzic M."/>
            <person name="Theissen G."/>
            <person name="Ulvskov P."/>
            <person name="Wakazuki S."/>
            <person name="Weng J.K."/>
            <person name="Willats W.W."/>
            <person name="Wipf D."/>
            <person name="Wolf P.G."/>
            <person name="Yang L."/>
            <person name="Zimmer A.D."/>
            <person name="Zhu Q."/>
            <person name="Mitros T."/>
            <person name="Hellsten U."/>
            <person name="Loque D."/>
            <person name="Otillar R."/>
            <person name="Salamov A."/>
            <person name="Schmutz J."/>
            <person name="Shapiro H."/>
            <person name="Lindquist E."/>
            <person name="Lucas S."/>
            <person name="Rokhsar D."/>
            <person name="Grigoriev I.V."/>
        </authorList>
    </citation>
    <scope>NUCLEOTIDE SEQUENCE [LARGE SCALE GENOMIC DNA]</scope>
</reference>
<dbReference type="InterPro" id="IPR046960">
    <property type="entry name" value="PPR_At4g14850-like_plant"/>
</dbReference>
<dbReference type="Gene3D" id="1.25.40.10">
    <property type="entry name" value="Tetratricopeptide repeat domain"/>
    <property type="match status" value="1"/>
</dbReference>
<dbReference type="InterPro" id="IPR002885">
    <property type="entry name" value="PPR_rpt"/>
</dbReference>
<proteinExistence type="predicted"/>
<accession>D8S6K2</accession>
<sequence>MWLEGHHQIMRWWIGIQECTEDESIPYVSYQMRQMGITKAFYDTEPEKDLVLSELSCKSGIWWRACRRNIVAAAYVQGDPPANARKGLDMLVAMLGQAGRMEDALMIQHKMPRWNVFTGNAILSGYAIQCRLTASRGEIGAIQEPPMPQWNLVSCNEVVQSYIRSSNLGQAKKIHAGSPWSLGITLYAQSGHLALAKNTFDGMAFRDLVSYMWQPPGSATARLCSIASQSDTELDDHGARAPGRMPAKDLVSWTNLLLCYAQNGFLEDSDRARQRSGIWPPYLCFKLQ</sequence>
<evidence type="ECO:0000313" key="3">
    <source>
        <dbReference type="Proteomes" id="UP000001514"/>
    </source>
</evidence>
<dbReference type="eggNOG" id="KOG4197">
    <property type="taxonomic scope" value="Eukaryota"/>
</dbReference>
<dbReference type="Gramene" id="EFJ19960">
    <property type="protein sequence ID" value="EFJ19960"/>
    <property type="gene ID" value="SELMODRAFT_418845"/>
</dbReference>
<evidence type="ECO:0008006" key="4">
    <source>
        <dbReference type="Google" id="ProtNLM"/>
    </source>
</evidence>
<keyword evidence="3" id="KW-1185">Reference proteome</keyword>
<organism evidence="3">
    <name type="scientific">Selaginella moellendorffii</name>
    <name type="common">Spikemoss</name>
    <dbReference type="NCBI Taxonomy" id="88036"/>
    <lineage>
        <taxon>Eukaryota</taxon>
        <taxon>Viridiplantae</taxon>
        <taxon>Streptophyta</taxon>
        <taxon>Embryophyta</taxon>
        <taxon>Tracheophyta</taxon>
        <taxon>Lycopodiopsida</taxon>
        <taxon>Selaginellales</taxon>
        <taxon>Selaginellaceae</taxon>
        <taxon>Selaginella</taxon>
    </lineage>
</organism>
<evidence type="ECO:0000313" key="2">
    <source>
        <dbReference type="EMBL" id="EFJ19960.1"/>
    </source>
</evidence>
<dbReference type="Pfam" id="PF01535">
    <property type="entry name" value="PPR"/>
    <property type="match status" value="2"/>
</dbReference>
<protein>
    <recommendedName>
        <fullName evidence="4">Pentatricopeptide repeat-containing protein</fullName>
    </recommendedName>
</protein>
<dbReference type="HOGENOM" id="CLU_967725_0_0_1"/>
<gene>
    <name evidence="2" type="ORF">SELMODRAFT_418845</name>
</gene>
<dbReference type="KEGG" id="smo:SELMODRAFT_418845"/>
<dbReference type="InterPro" id="IPR011990">
    <property type="entry name" value="TPR-like_helical_dom_sf"/>
</dbReference>
<dbReference type="GO" id="GO:0009451">
    <property type="term" value="P:RNA modification"/>
    <property type="evidence" value="ECO:0007669"/>
    <property type="project" value="InterPro"/>
</dbReference>
<dbReference type="AlphaFoldDB" id="D8S6K2"/>
<keyword evidence="1" id="KW-0677">Repeat</keyword>
<evidence type="ECO:0000256" key="1">
    <source>
        <dbReference type="ARBA" id="ARBA00022737"/>
    </source>
</evidence>
<dbReference type="PANTHER" id="PTHR47926">
    <property type="entry name" value="PENTATRICOPEPTIDE REPEAT-CONTAINING PROTEIN"/>
    <property type="match status" value="1"/>
</dbReference>